<keyword evidence="3" id="KW-1185">Reference proteome</keyword>
<reference evidence="2 3" key="1">
    <citation type="submission" date="2019-07" db="EMBL/GenBank/DDBJ databases">
        <title>Whole genome shotgun sequence of Brevifollis gellanilyticus NBRC 108608.</title>
        <authorList>
            <person name="Hosoyama A."/>
            <person name="Uohara A."/>
            <person name="Ohji S."/>
            <person name="Ichikawa N."/>
        </authorList>
    </citation>
    <scope>NUCLEOTIDE SEQUENCE [LARGE SCALE GENOMIC DNA]</scope>
    <source>
        <strain evidence="2 3">NBRC 108608</strain>
    </source>
</reference>
<keyword evidence="1" id="KW-0732">Signal</keyword>
<feature type="signal peptide" evidence="1">
    <location>
        <begin position="1"/>
        <end position="22"/>
    </location>
</feature>
<comment type="caution">
    <text evidence="2">The sequence shown here is derived from an EMBL/GenBank/DDBJ whole genome shotgun (WGS) entry which is preliminary data.</text>
</comment>
<dbReference type="PROSITE" id="PS51257">
    <property type="entry name" value="PROKAR_LIPOPROTEIN"/>
    <property type="match status" value="1"/>
</dbReference>
<feature type="chain" id="PRO_5021944817" description="Lipoprotein" evidence="1">
    <location>
        <begin position="23"/>
        <end position="126"/>
    </location>
</feature>
<sequence length="126" mass="13581">MKSLPLLALASLLLCSCSGTHSTIRDGYAYQMTEDQAGTLVDTVIRSNIVNDRMLPGSKLVASGYDRAMTDTQTYTATAVAVPRLNAYGFEVQHEGTMFNGPTKAKHIFATLNERAALVGPRVSVK</sequence>
<evidence type="ECO:0008006" key="4">
    <source>
        <dbReference type="Google" id="ProtNLM"/>
    </source>
</evidence>
<evidence type="ECO:0000313" key="2">
    <source>
        <dbReference type="EMBL" id="GEP40765.1"/>
    </source>
</evidence>
<dbReference type="AlphaFoldDB" id="A0A512M207"/>
<accession>A0A512M207</accession>
<proteinExistence type="predicted"/>
<gene>
    <name evidence="2" type="ORF">BGE01nite_00560</name>
</gene>
<dbReference type="EMBL" id="BKAG01000001">
    <property type="protein sequence ID" value="GEP40765.1"/>
    <property type="molecule type" value="Genomic_DNA"/>
</dbReference>
<evidence type="ECO:0000313" key="3">
    <source>
        <dbReference type="Proteomes" id="UP000321577"/>
    </source>
</evidence>
<dbReference type="Proteomes" id="UP000321577">
    <property type="component" value="Unassembled WGS sequence"/>
</dbReference>
<name>A0A512M207_9BACT</name>
<organism evidence="2 3">
    <name type="scientific">Brevifollis gellanilyticus</name>
    <dbReference type="NCBI Taxonomy" id="748831"/>
    <lineage>
        <taxon>Bacteria</taxon>
        <taxon>Pseudomonadati</taxon>
        <taxon>Verrucomicrobiota</taxon>
        <taxon>Verrucomicrobiia</taxon>
        <taxon>Verrucomicrobiales</taxon>
        <taxon>Verrucomicrobiaceae</taxon>
    </lineage>
</organism>
<protein>
    <recommendedName>
        <fullName evidence="4">Lipoprotein</fullName>
    </recommendedName>
</protein>
<evidence type="ECO:0000256" key="1">
    <source>
        <dbReference type="SAM" id="SignalP"/>
    </source>
</evidence>